<reference evidence="2" key="1">
    <citation type="submission" date="2020-02" db="EMBL/GenBank/DDBJ databases">
        <authorList>
            <person name="Meier V. D."/>
        </authorList>
    </citation>
    <scope>NUCLEOTIDE SEQUENCE</scope>
    <source>
        <strain evidence="2">AVDCRST_MAG68</strain>
    </source>
</reference>
<proteinExistence type="predicted"/>
<dbReference type="AlphaFoldDB" id="A0A6J4MRM2"/>
<feature type="compositionally biased region" description="Basic and acidic residues" evidence="1">
    <location>
        <begin position="50"/>
        <end position="60"/>
    </location>
</feature>
<feature type="non-terminal residue" evidence="2">
    <location>
        <position position="60"/>
    </location>
</feature>
<feature type="non-terminal residue" evidence="2">
    <location>
        <position position="1"/>
    </location>
</feature>
<protein>
    <submittedName>
        <fullName evidence="2">Uncharacterized protein</fullName>
    </submittedName>
</protein>
<feature type="region of interest" description="Disordered" evidence="1">
    <location>
        <begin position="1"/>
        <end position="60"/>
    </location>
</feature>
<accession>A0A6J4MRM2</accession>
<gene>
    <name evidence="2" type="ORF">AVDCRST_MAG68-4941</name>
</gene>
<evidence type="ECO:0000313" key="2">
    <source>
        <dbReference type="EMBL" id="CAA9366895.1"/>
    </source>
</evidence>
<evidence type="ECO:0000256" key="1">
    <source>
        <dbReference type="SAM" id="MobiDB-lite"/>
    </source>
</evidence>
<sequence>VRPHRPRPQARRKEGERCGGGVGGHPPPRRVPAGVRCTRGPGAGGRGGGRRAERRGTAGG</sequence>
<feature type="compositionally biased region" description="Basic residues" evidence="1">
    <location>
        <begin position="1"/>
        <end position="10"/>
    </location>
</feature>
<feature type="compositionally biased region" description="Low complexity" evidence="1">
    <location>
        <begin position="31"/>
        <end position="40"/>
    </location>
</feature>
<name>A0A6J4MRM2_9BACT</name>
<organism evidence="2">
    <name type="scientific">uncultured Gemmatimonadota bacterium</name>
    <dbReference type="NCBI Taxonomy" id="203437"/>
    <lineage>
        <taxon>Bacteria</taxon>
        <taxon>Pseudomonadati</taxon>
        <taxon>Gemmatimonadota</taxon>
        <taxon>environmental samples</taxon>
    </lineage>
</organism>
<dbReference type="EMBL" id="CADCTW010000223">
    <property type="protein sequence ID" value="CAA9366895.1"/>
    <property type="molecule type" value="Genomic_DNA"/>
</dbReference>